<feature type="coiled-coil region" evidence="1">
    <location>
        <begin position="219"/>
        <end position="246"/>
    </location>
</feature>
<dbReference type="Proteomes" id="UP000800235">
    <property type="component" value="Unassembled WGS sequence"/>
</dbReference>
<organism evidence="3 4">
    <name type="scientific">Tothia fuscella</name>
    <dbReference type="NCBI Taxonomy" id="1048955"/>
    <lineage>
        <taxon>Eukaryota</taxon>
        <taxon>Fungi</taxon>
        <taxon>Dikarya</taxon>
        <taxon>Ascomycota</taxon>
        <taxon>Pezizomycotina</taxon>
        <taxon>Dothideomycetes</taxon>
        <taxon>Pleosporomycetidae</taxon>
        <taxon>Venturiales</taxon>
        <taxon>Cylindrosympodiaceae</taxon>
        <taxon>Tothia</taxon>
    </lineage>
</organism>
<proteinExistence type="predicted"/>
<dbReference type="AlphaFoldDB" id="A0A9P4NTG6"/>
<gene>
    <name evidence="3" type="ORF">EJ08DRAFT_206858</name>
</gene>
<sequence>MSTPIPMPQGRQNTRSHGSTPLRHDPNQENIPPTHDPSTGPLGDPSIPSLQEPAFEGYTRLEMRRPLGVLYDETSGYDILDESMTVLEGDSEEVLEPETDLENTEDDEVLEYEGDTLIDLDNDTEDDLDDEASRPQKRAKITGGNRFCASAGSTATKELMALDDTYTQLFSKFTTLKNIIDQARMAEAEEQLLREVISSKKIIISGLVYEIEESTAVLSAAAENNLREAEQTVLQAKLELRALTGREEQVRGLTTALGAPDN</sequence>
<protein>
    <submittedName>
        <fullName evidence="3">Uncharacterized protein</fullName>
    </submittedName>
</protein>
<evidence type="ECO:0000313" key="3">
    <source>
        <dbReference type="EMBL" id="KAF2430994.1"/>
    </source>
</evidence>
<feature type="region of interest" description="Disordered" evidence="2">
    <location>
        <begin position="1"/>
        <end position="58"/>
    </location>
</feature>
<keyword evidence="4" id="KW-1185">Reference proteome</keyword>
<dbReference type="EMBL" id="MU007035">
    <property type="protein sequence ID" value="KAF2430994.1"/>
    <property type="molecule type" value="Genomic_DNA"/>
</dbReference>
<comment type="caution">
    <text evidence="3">The sequence shown here is derived from an EMBL/GenBank/DDBJ whole genome shotgun (WGS) entry which is preliminary data.</text>
</comment>
<evidence type="ECO:0000256" key="2">
    <source>
        <dbReference type="SAM" id="MobiDB-lite"/>
    </source>
</evidence>
<keyword evidence="1" id="KW-0175">Coiled coil</keyword>
<evidence type="ECO:0000256" key="1">
    <source>
        <dbReference type="SAM" id="Coils"/>
    </source>
</evidence>
<accession>A0A9P4NTG6</accession>
<feature type="compositionally biased region" description="Polar residues" evidence="2">
    <location>
        <begin position="10"/>
        <end position="19"/>
    </location>
</feature>
<reference evidence="3" key="1">
    <citation type="journal article" date="2020" name="Stud. Mycol.">
        <title>101 Dothideomycetes genomes: a test case for predicting lifestyles and emergence of pathogens.</title>
        <authorList>
            <person name="Haridas S."/>
            <person name="Albert R."/>
            <person name="Binder M."/>
            <person name="Bloem J."/>
            <person name="Labutti K."/>
            <person name="Salamov A."/>
            <person name="Andreopoulos B."/>
            <person name="Baker S."/>
            <person name="Barry K."/>
            <person name="Bills G."/>
            <person name="Bluhm B."/>
            <person name="Cannon C."/>
            <person name="Castanera R."/>
            <person name="Culley D."/>
            <person name="Daum C."/>
            <person name="Ezra D."/>
            <person name="Gonzalez J."/>
            <person name="Henrissat B."/>
            <person name="Kuo A."/>
            <person name="Liang C."/>
            <person name="Lipzen A."/>
            <person name="Lutzoni F."/>
            <person name="Magnuson J."/>
            <person name="Mondo S."/>
            <person name="Nolan M."/>
            <person name="Ohm R."/>
            <person name="Pangilinan J."/>
            <person name="Park H.-J."/>
            <person name="Ramirez L."/>
            <person name="Alfaro M."/>
            <person name="Sun H."/>
            <person name="Tritt A."/>
            <person name="Yoshinaga Y."/>
            <person name="Zwiers L.-H."/>
            <person name="Turgeon B."/>
            <person name="Goodwin S."/>
            <person name="Spatafora J."/>
            <person name="Crous P."/>
            <person name="Grigoriev I."/>
        </authorList>
    </citation>
    <scope>NUCLEOTIDE SEQUENCE</scope>
    <source>
        <strain evidence="3">CBS 130266</strain>
    </source>
</reference>
<name>A0A9P4NTG6_9PEZI</name>
<evidence type="ECO:0000313" key="4">
    <source>
        <dbReference type="Proteomes" id="UP000800235"/>
    </source>
</evidence>